<proteinExistence type="predicted"/>
<sequence length="93" mass="9754">MLPSSSPSVTSSISGWKQFCSEALICGFFSWFLEPFFIILSSPSSPTPVSPPSSMAAPTLVVLSLLQPSLIDAAVPGSIPDDSQFSACFLLSP</sequence>
<reference evidence="1" key="1">
    <citation type="journal article" date="2018" name="Nat. Plants">
        <title>Whole-genome landscape of Medicago truncatula symbiotic genes.</title>
        <authorList>
            <person name="Pecrix Y."/>
            <person name="Gamas P."/>
            <person name="Carrere S."/>
        </authorList>
    </citation>
    <scope>NUCLEOTIDE SEQUENCE</scope>
    <source>
        <tissue evidence="1">Leaves</tissue>
    </source>
</reference>
<dbReference type="EMBL" id="PSQE01000008">
    <property type="protein sequence ID" value="RHN40860.1"/>
    <property type="molecule type" value="Genomic_DNA"/>
</dbReference>
<dbReference type="Gramene" id="rna47097">
    <property type="protein sequence ID" value="RHN40860.1"/>
    <property type="gene ID" value="gene47097"/>
</dbReference>
<accession>A0A396GIN9</accession>
<name>A0A396GIN9_MEDTR</name>
<dbReference type="AlphaFoldDB" id="A0A396GIN9"/>
<comment type="caution">
    <text evidence="1">The sequence shown here is derived from an EMBL/GenBank/DDBJ whole genome shotgun (WGS) entry which is preliminary data.</text>
</comment>
<protein>
    <submittedName>
        <fullName evidence="1">Uncharacterized protein</fullName>
    </submittedName>
</protein>
<gene>
    <name evidence="1" type="ORF">MtrunA17_Chr8g0359631</name>
</gene>
<evidence type="ECO:0000313" key="1">
    <source>
        <dbReference type="EMBL" id="RHN40860.1"/>
    </source>
</evidence>
<organism evidence="1">
    <name type="scientific">Medicago truncatula</name>
    <name type="common">Barrel medic</name>
    <name type="synonym">Medicago tribuloides</name>
    <dbReference type="NCBI Taxonomy" id="3880"/>
    <lineage>
        <taxon>Eukaryota</taxon>
        <taxon>Viridiplantae</taxon>
        <taxon>Streptophyta</taxon>
        <taxon>Embryophyta</taxon>
        <taxon>Tracheophyta</taxon>
        <taxon>Spermatophyta</taxon>
        <taxon>Magnoliopsida</taxon>
        <taxon>eudicotyledons</taxon>
        <taxon>Gunneridae</taxon>
        <taxon>Pentapetalae</taxon>
        <taxon>rosids</taxon>
        <taxon>fabids</taxon>
        <taxon>Fabales</taxon>
        <taxon>Fabaceae</taxon>
        <taxon>Papilionoideae</taxon>
        <taxon>50 kb inversion clade</taxon>
        <taxon>NPAAA clade</taxon>
        <taxon>Hologalegina</taxon>
        <taxon>IRL clade</taxon>
        <taxon>Trifolieae</taxon>
        <taxon>Medicago</taxon>
    </lineage>
</organism>
<dbReference type="Proteomes" id="UP000265566">
    <property type="component" value="Chromosome 8"/>
</dbReference>